<accession>A0A7J7JYV1</accession>
<sequence>MTSQVHEQRYLTEFVQEKTTQIIVLAVSLSCRKDTWLTKATKLLGDGFNDLIYRLQTELVGKSDAKATLMGNLKWMAEIGNMRFNHVAFVYPSSLDRLEPSLNQGQSGDLKQPGGARQSDQQGAASEASVESGQQPLANSASSQEAQQGEGAASDIEQEVWAITTSPVDEFDDDLFWPVENNQEDDPDFREELLGEDGPINLATEGEDGNLTGLGITLRRSNL</sequence>
<dbReference type="EMBL" id="VXIV02001641">
    <property type="protein sequence ID" value="KAF6031065.1"/>
    <property type="molecule type" value="Genomic_DNA"/>
</dbReference>
<reference evidence="2" key="1">
    <citation type="submission" date="2020-06" db="EMBL/GenBank/DDBJ databases">
        <title>Draft genome of Bugula neritina, a colonial animal packing powerful symbionts and potential medicines.</title>
        <authorList>
            <person name="Rayko M."/>
        </authorList>
    </citation>
    <scope>NUCLEOTIDE SEQUENCE [LARGE SCALE GENOMIC DNA]</scope>
    <source>
        <strain evidence="2">Kwan_BN1</strain>
    </source>
</reference>
<keyword evidence="3" id="KW-1185">Reference proteome</keyword>
<gene>
    <name evidence="2" type="ORF">EB796_010634</name>
</gene>
<name>A0A7J7JYV1_BUGNE</name>
<comment type="caution">
    <text evidence="2">The sequence shown here is derived from an EMBL/GenBank/DDBJ whole genome shotgun (WGS) entry which is preliminary data.</text>
</comment>
<feature type="compositionally biased region" description="Polar residues" evidence="1">
    <location>
        <begin position="118"/>
        <end position="147"/>
    </location>
</feature>
<dbReference type="Proteomes" id="UP000593567">
    <property type="component" value="Unassembled WGS sequence"/>
</dbReference>
<protein>
    <submittedName>
        <fullName evidence="2">Uncharacterized protein</fullName>
    </submittedName>
</protein>
<evidence type="ECO:0000313" key="2">
    <source>
        <dbReference type="EMBL" id="KAF6031065.1"/>
    </source>
</evidence>
<proteinExistence type="predicted"/>
<evidence type="ECO:0000256" key="1">
    <source>
        <dbReference type="SAM" id="MobiDB-lite"/>
    </source>
</evidence>
<dbReference type="AlphaFoldDB" id="A0A7J7JYV1"/>
<feature type="region of interest" description="Disordered" evidence="1">
    <location>
        <begin position="100"/>
        <end position="156"/>
    </location>
</feature>
<organism evidence="2 3">
    <name type="scientific">Bugula neritina</name>
    <name type="common">Brown bryozoan</name>
    <name type="synonym">Sertularia neritina</name>
    <dbReference type="NCBI Taxonomy" id="10212"/>
    <lineage>
        <taxon>Eukaryota</taxon>
        <taxon>Metazoa</taxon>
        <taxon>Spiralia</taxon>
        <taxon>Lophotrochozoa</taxon>
        <taxon>Bryozoa</taxon>
        <taxon>Gymnolaemata</taxon>
        <taxon>Cheilostomatida</taxon>
        <taxon>Flustrina</taxon>
        <taxon>Buguloidea</taxon>
        <taxon>Bugulidae</taxon>
        <taxon>Bugula</taxon>
    </lineage>
</organism>
<evidence type="ECO:0000313" key="3">
    <source>
        <dbReference type="Proteomes" id="UP000593567"/>
    </source>
</evidence>